<keyword evidence="3" id="KW-1185">Reference proteome</keyword>
<name>A0ABC8TEK7_9AQUA</name>
<evidence type="ECO:0000256" key="1">
    <source>
        <dbReference type="SAM" id="MobiDB-lite"/>
    </source>
</evidence>
<feature type="region of interest" description="Disordered" evidence="1">
    <location>
        <begin position="1"/>
        <end position="82"/>
    </location>
</feature>
<feature type="compositionally biased region" description="Polar residues" evidence="1">
    <location>
        <begin position="30"/>
        <end position="39"/>
    </location>
</feature>
<feature type="compositionally biased region" description="Pro residues" evidence="1">
    <location>
        <begin position="1"/>
        <end position="10"/>
    </location>
</feature>
<protein>
    <submittedName>
        <fullName evidence="2">Uncharacterized protein</fullName>
    </submittedName>
</protein>
<evidence type="ECO:0000313" key="2">
    <source>
        <dbReference type="EMBL" id="CAK9167811.1"/>
    </source>
</evidence>
<reference evidence="2 3" key="1">
    <citation type="submission" date="2024-02" db="EMBL/GenBank/DDBJ databases">
        <authorList>
            <person name="Vignale AGUSTIN F."/>
            <person name="Sosa J E."/>
            <person name="Modenutti C."/>
        </authorList>
    </citation>
    <scope>NUCLEOTIDE SEQUENCE [LARGE SCALE GENOMIC DNA]</scope>
</reference>
<dbReference type="EMBL" id="CAUOFW020004946">
    <property type="protein sequence ID" value="CAK9167811.1"/>
    <property type="molecule type" value="Genomic_DNA"/>
</dbReference>
<sequence>MGQPKIPPPMHESDNSSIATGDTSTDHSRSSASEATDSDSFNRRTRRKKDLIRPRSSNPSKGPNKSPLNPNGGVSDNEGIEGFRQKLMTDLRVADDRMKVPGVGV</sequence>
<accession>A0ABC8TEK7</accession>
<feature type="compositionally biased region" description="Low complexity" evidence="1">
    <location>
        <begin position="56"/>
        <end position="73"/>
    </location>
</feature>
<dbReference type="Proteomes" id="UP001642360">
    <property type="component" value="Unassembled WGS sequence"/>
</dbReference>
<proteinExistence type="predicted"/>
<comment type="caution">
    <text evidence="2">The sequence shown here is derived from an EMBL/GenBank/DDBJ whole genome shotgun (WGS) entry which is preliminary data.</text>
</comment>
<dbReference type="AlphaFoldDB" id="A0ABC8TEK7"/>
<gene>
    <name evidence="2" type="ORF">ILEXP_LOCUS37129</name>
</gene>
<organism evidence="2 3">
    <name type="scientific">Ilex paraguariensis</name>
    <name type="common">yerba mate</name>
    <dbReference type="NCBI Taxonomy" id="185542"/>
    <lineage>
        <taxon>Eukaryota</taxon>
        <taxon>Viridiplantae</taxon>
        <taxon>Streptophyta</taxon>
        <taxon>Embryophyta</taxon>
        <taxon>Tracheophyta</taxon>
        <taxon>Spermatophyta</taxon>
        <taxon>Magnoliopsida</taxon>
        <taxon>eudicotyledons</taxon>
        <taxon>Gunneridae</taxon>
        <taxon>Pentapetalae</taxon>
        <taxon>asterids</taxon>
        <taxon>campanulids</taxon>
        <taxon>Aquifoliales</taxon>
        <taxon>Aquifoliaceae</taxon>
        <taxon>Ilex</taxon>
    </lineage>
</organism>
<evidence type="ECO:0000313" key="3">
    <source>
        <dbReference type="Proteomes" id="UP001642360"/>
    </source>
</evidence>